<gene>
    <name evidence="2" type="ORF">BCF55_1929</name>
</gene>
<name>A0A497XRN5_9AQUI</name>
<dbReference type="Gene3D" id="1.10.3210.10">
    <property type="entry name" value="Hypothetical protein af1432"/>
    <property type="match status" value="1"/>
</dbReference>
<evidence type="ECO:0000313" key="2">
    <source>
        <dbReference type="EMBL" id="RLJ71616.1"/>
    </source>
</evidence>
<reference evidence="2 3" key="1">
    <citation type="submission" date="2018-10" db="EMBL/GenBank/DDBJ databases">
        <title>Genomic Encyclopedia of Archaeal and Bacterial Type Strains, Phase II (KMG-II): from individual species to whole genera.</title>
        <authorList>
            <person name="Goeker M."/>
        </authorList>
    </citation>
    <scope>NUCLEOTIDE SEQUENCE [LARGE SCALE GENOMIC DNA]</scope>
    <source>
        <strain evidence="2 3">DSM 16510</strain>
    </source>
</reference>
<dbReference type="RefSeq" id="WP_121013091.1">
    <property type="nucleotide sequence ID" value="NZ_RCCJ01000001.1"/>
</dbReference>
<keyword evidence="3" id="KW-1185">Reference proteome</keyword>
<dbReference type="InterPro" id="IPR013976">
    <property type="entry name" value="HDOD"/>
</dbReference>
<dbReference type="PANTHER" id="PTHR33525:SF4">
    <property type="entry name" value="CYCLIC DI-GMP PHOSPHODIESTERASE CDGJ"/>
    <property type="match status" value="1"/>
</dbReference>
<dbReference type="InterPro" id="IPR052340">
    <property type="entry name" value="RNase_Y/CdgJ"/>
</dbReference>
<accession>A0A497XRN5</accession>
<feature type="domain" description="HDOD" evidence="1">
    <location>
        <begin position="198"/>
        <end position="394"/>
    </location>
</feature>
<dbReference type="Pfam" id="PF08668">
    <property type="entry name" value="HDOD"/>
    <property type="match status" value="1"/>
</dbReference>
<sequence length="412" mass="46655">MDLSVYRRAILDREGNLFAYEFYVEPLYESELPKEILENKLAIISIRTLAEYGLDRVGEGKKVFITLPIDTLLVKAFELLNPRLTGFKLYPATVGLGKVVYTHAVESIERLRSEEATIAVHYSLLKQHLDIIKLADMIEFDAKTAEIKDISQIENIGKKVFVSGVDSKELYDRFIAFADYIEGDYVSPPEELKQIKLAPFLKSTLLRLLVLMNTAQTPKEFAKVIETDVGLSAKFLRFINSAFFALRKKISSIEQAAVYFGLKNIKNFIIVLAINDYATVKDPELWRKALVRAKVMEELAKSIMPDHTSEAYLVGLFSLIDRILDVNIPEFLMEVNVDDLIISAFLDKGSKMAKLLSMASVIEEMEQEIKKAKTAEGLKFLKSVSEHTGLKPEEILDIANRSYIMADTVIHL</sequence>
<dbReference type="OrthoDB" id="9784953at2"/>
<evidence type="ECO:0000259" key="1">
    <source>
        <dbReference type="PROSITE" id="PS51833"/>
    </source>
</evidence>
<proteinExistence type="predicted"/>
<dbReference type="EMBL" id="RCCJ01000001">
    <property type="protein sequence ID" value="RLJ71616.1"/>
    <property type="molecule type" value="Genomic_DNA"/>
</dbReference>
<dbReference type="PROSITE" id="PS51833">
    <property type="entry name" value="HDOD"/>
    <property type="match status" value="1"/>
</dbReference>
<dbReference type="SUPFAM" id="SSF109604">
    <property type="entry name" value="HD-domain/PDEase-like"/>
    <property type="match status" value="1"/>
</dbReference>
<dbReference type="PIRSF" id="PIRSF003180">
    <property type="entry name" value="DiGMPpdiest_YuxH"/>
    <property type="match status" value="1"/>
</dbReference>
<organism evidence="2 3">
    <name type="scientific">Hydrogenivirga caldilitoris</name>
    <dbReference type="NCBI Taxonomy" id="246264"/>
    <lineage>
        <taxon>Bacteria</taxon>
        <taxon>Pseudomonadati</taxon>
        <taxon>Aquificota</taxon>
        <taxon>Aquificia</taxon>
        <taxon>Aquificales</taxon>
        <taxon>Aquificaceae</taxon>
        <taxon>Hydrogenivirga</taxon>
    </lineage>
</organism>
<comment type="caution">
    <text evidence="2">The sequence shown here is derived from an EMBL/GenBank/DDBJ whole genome shotgun (WGS) entry which is preliminary data.</text>
</comment>
<evidence type="ECO:0000313" key="3">
    <source>
        <dbReference type="Proteomes" id="UP000267841"/>
    </source>
</evidence>
<dbReference type="PANTHER" id="PTHR33525">
    <property type="match status" value="1"/>
</dbReference>
<dbReference type="AlphaFoldDB" id="A0A497XRN5"/>
<protein>
    <submittedName>
        <fullName evidence="2">EAL and modified HD-GYP domain-containing signal transduction protein</fullName>
    </submittedName>
</protein>
<dbReference type="Proteomes" id="UP000267841">
    <property type="component" value="Unassembled WGS sequence"/>
</dbReference>
<dbReference type="InterPro" id="IPR014408">
    <property type="entry name" value="dGMP_Pdiesterase_EAL/HD-GYP"/>
</dbReference>